<protein>
    <submittedName>
        <fullName evidence="1">8291_t:CDS:1</fullName>
    </submittedName>
</protein>
<keyword evidence="2" id="KW-1185">Reference proteome</keyword>
<evidence type="ECO:0000313" key="1">
    <source>
        <dbReference type="EMBL" id="CAG8780857.1"/>
    </source>
</evidence>
<accession>A0ACA9R8E7</accession>
<gene>
    <name evidence="1" type="ORF">SPELUC_LOCUS16403</name>
</gene>
<comment type="caution">
    <text evidence="1">The sequence shown here is derived from an EMBL/GenBank/DDBJ whole genome shotgun (WGS) entry which is preliminary data.</text>
</comment>
<dbReference type="EMBL" id="CAJVPW010060458">
    <property type="protein sequence ID" value="CAG8780857.1"/>
    <property type="molecule type" value="Genomic_DNA"/>
</dbReference>
<organism evidence="1 2">
    <name type="scientific">Cetraspora pellucida</name>
    <dbReference type="NCBI Taxonomy" id="1433469"/>
    <lineage>
        <taxon>Eukaryota</taxon>
        <taxon>Fungi</taxon>
        <taxon>Fungi incertae sedis</taxon>
        <taxon>Mucoromycota</taxon>
        <taxon>Glomeromycotina</taxon>
        <taxon>Glomeromycetes</taxon>
        <taxon>Diversisporales</taxon>
        <taxon>Gigasporaceae</taxon>
        <taxon>Cetraspora</taxon>
    </lineage>
</organism>
<evidence type="ECO:0000313" key="2">
    <source>
        <dbReference type="Proteomes" id="UP000789366"/>
    </source>
</evidence>
<reference evidence="1" key="1">
    <citation type="submission" date="2021-06" db="EMBL/GenBank/DDBJ databases">
        <authorList>
            <person name="Kallberg Y."/>
            <person name="Tangrot J."/>
            <person name="Rosling A."/>
        </authorList>
    </citation>
    <scope>NUCLEOTIDE SEQUENCE</scope>
    <source>
        <strain evidence="1">28 12/20/2015</strain>
    </source>
</reference>
<dbReference type="Proteomes" id="UP000789366">
    <property type="component" value="Unassembled WGS sequence"/>
</dbReference>
<proteinExistence type="predicted"/>
<name>A0ACA9R8E7_9GLOM</name>
<sequence length="87" mass="10431">MIKSKSYVVHEEVLNTFLHLRLKEELSVKTLNNEDSVYDKTKGKKRKFDKQGPKKHLSKKLKKLYKERKEVEKDMKEAEAVVNREER</sequence>
<feature type="non-terminal residue" evidence="1">
    <location>
        <position position="87"/>
    </location>
</feature>